<dbReference type="Proteomes" id="UP000809789">
    <property type="component" value="Unassembled WGS sequence"/>
</dbReference>
<name>A0A8K0L5P6_9PEZI</name>
<keyword evidence="4" id="KW-1185">Reference proteome</keyword>
<proteinExistence type="predicted"/>
<evidence type="ECO:0000256" key="1">
    <source>
        <dbReference type="SAM" id="MobiDB-lite"/>
    </source>
</evidence>
<dbReference type="EMBL" id="JAESVG020000003">
    <property type="protein sequence ID" value="KAG8628959.1"/>
    <property type="molecule type" value="Genomic_DNA"/>
</dbReference>
<dbReference type="InterPro" id="IPR046368">
    <property type="entry name" value="Tag1"/>
</dbReference>
<keyword evidence="2" id="KW-1133">Transmembrane helix</keyword>
<keyword evidence="2" id="KW-0472">Membrane</keyword>
<evidence type="ECO:0000256" key="2">
    <source>
        <dbReference type="SAM" id="Phobius"/>
    </source>
</evidence>
<comment type="caution">
    <text evidence="3">The sequence shown here is derived from an EMBL/GenBank/DDBJ whole genome shotgun (WGS) entry which is preliminary data.</text>
</comment>
<keyword evidence="2" id="KW-0812">Transmembrane</keyword>
<protein>
    <submittedName>
        <fullName evidence="3">Uncharacterized protein</fullName>
    </submittedName>
</protein>
<feature type="compositionally biased region" description="Basic and acidic residues" evidence="1">
    <location>
        <begin position="1"/>
        <end position="14"/>
    </location>
</feature>
<dbReference type="OrthoDB" id="10039566at2759"/>
<evidence type="ECO:0000313" key="3">
    <source>
        <dbReference type="EMBL" id="KAG8628959.1"/>
    </source>
</evidence>
<gene>
    <name evidence="3" type="ORF">KVT40_002824</name>
</gene>
<dbReference type="AlphaFoldDB" id="A0A8K0L5P6"/>
<feature type="transmembrane region" description="Helical" evidence="2">
    <location>
        <begin position="33"/>
        <end position="57"/>
    </location>
</feature>
<dbReference type="Pfam" id="PF12505">
    <property type="entry name" value="DUF3712"/>
    <property type="match status" value="1"/>
</dbReference>
<feature type="region of interest" description="Disordered" evidence="1">
    <location>
        <begin position="1"/>
        <end position="22"/>
    </location>
</feature>
<dbReference type="PANTHER" id="PTHR35895:SF1">
    <property type="entry name" value="LIPID-BINDING SERUM GLYCOPROTEIN C-TERMINAL DOMAIN-CONTAINING PROTEIN"/>
    <property type="match status" value="1"/>
</dbReference>
<organism evidence="3 4">
    <name type="scientific">Elsinoe batatas</name>
    <dbReference type="NCBI Taxonomy" id="2601811"/>
    <lineage>
        <taxon>Eukaryota</taxon>
        <taxon>Fungi</taxon>
        <taxon>Dikarya</taxon>
        <taxon>Ascomycota</taxon>
        <taxon>Pezizomycotina</taxon>
        <taxon>Dothideomycetes</taxon>
        <taxon>Dothideomycetidae</taxon>
        <taxon>Myriangiales</taxon>
        <taxon>Elsinoaceae</taxon>
        <taxon>Elsinoe</taxon>
    </lineage>
</organism>
<evidence type="ECO:0000313" key="4">
    <source>
        <dbReference type="Proteomes" id="UP000809789"/>
    </source>
</evidence>
<sequence length="341" mass="36618">MSSSKEFDSKHHESVNGAAPKRKGGIKRHCARFWWIYVIALIIVILAVVLPIIFVGYPRLAQSGINKAQLVPTAQIIRNPAPDSADLTLDSVLLSDSSLHPDLDSFNGSFYLEGQTTPFVSVTIPAIKADNGTTARVQQRIQITDLAAFTRYTTTLLATKNFLVNLRGSGGLEQGGLPRITVNYNQTINLTGLNALQGLEITRFRLGNDLPFGANSFGNVTIPNPSISTADFGDVTLNLFVGETLIANSTLPALTLTPGNNSYPLYATANTTAIAGILSQPAYRCGVIPLSIRGNESRFGGVQIPYFTAPLRLATISTRFNLTDTLTEAGFGQLVNGTCET</sequence>
<reference evidence="3" key="1">
    <citation type="submission" date="2021-07" db="EMBL/GenBank/DDBJ databases">
        <title>Elsinoe batatas strain:CRI-CJ2 Genome sequencing and assembly.</title>
        <authorList>
            <person name="Huang L."/>
        </authorList>
    </citation>
    <scope>NUCLEOTIDE SEQUENCE</scope>
    <source>
        <strain evidence="3">CRI-CJ2</strain>
    </source>
</reference>
<accession>A0A8K0L5P6</accession>
<dbReference type="InterPro" id="IPR022185">
    <property type="entry name" value="DUF3712"/>
</dbReference>
<dbReference type="GO" id="GO:0000329">
    <property type="term" value="C:fungal-type vacuole membrane"/>
    <property type="evidence" value="ECO:0007669"/>
    <property type="project" value="InterPro"/>
</dbReference>
<dbReference type="PANTHER" id="PTHR35895">
    <property type="entry name" value="CHROMOSOME 16, WHOLE GENOME SHOTGUN SEQUENCE"/>
    <property type="match status" value="1"/>
</dbReference>